<dbReference type="PANTHER" id="PTHR11552:SF147">
    <property type="entry name" value="CHOLINE DEHYDROGENASE, MITOCHONDRIAL"/>
    <property type="match status" value="1"/>
</dbReference>
<keyword evidence="4 5" id="KW-0274">FAD</keyword>
<dbReference type="PANTHER" id="PTHR11552">
    <property type="entry name" value="GLUCOSE-METHANOL-CHOLINE GMC OXIDOREDUCTASE"/>
    <property type="match status" value="1"/>
</dbReference>
<proteinExistence type="inferred from homology"/>
<gene>
    <name evidence="9" type="ORF">D3878_17870</name>
</gene>
<dbReference type="InterPro" id="IPR007867">
    <property type="entry name" value="GMC_OxRtase_C"/>
</dbReference>
<evidence type="ECO:0000256" key="4">
    <source>
        <dbReference type="ARBA" id="ARBA00022827"/>
    </source>
</evidence>
<dbReference type="Gene3D" id="3.30.560.10">
    <property type="entry name" value="Glucose Oxidase, domain 3"/>
    <property type="match status" value="1"/>
</dbReference>
<dbReference type="PROSITE" id="PS00623">
    <property type="entry name" value="GMC_OXRED_1"/>
    <property type="match status" value="1"/>
</dbReference>
<keyword evidence="9" id="KW-0560">Oxidoreductase</keyword>
<accession>A0A3A3G418</accession>
<dbReference type="GO" id="GO:0050660">
    <property type="term" value="F:flavin adenine dinucleotide binding"/>
    <property type="evidence" value="ECO:0007669"/>
    <property type="project" value="InterPro"/>
</dbReference>
<evidence type="ECO:0000259" key="7">
    <source>
        <dbReference type="PROSITE" id="PS00623"/>
    </source>
</evidence>
<feature type="binding site" evidence="5">
    <location>
        <position position="82"/>
    </location>
    <ligand>
        <name>FAD</name>
        <dbReference type="ChEBI" id="CHEBI:57692"/>
    </ligand>
</feature>
<dbReference type="Proteomes" id="UP000266327">
    <property type="component" value="Unassembled WGS sequence"/>
</dbReference>
<dbReference type="Gene3D" id="3.50.50.60">
    <property type="entry name" value="FAD/NAD(P)-binding domain"/>
    <property type="match status" value="1"/>
</dbReference>
<evidence type="ECO:0000259" key="8">
    <source>
        <dbReference type="PROSITE" id="PS00624"/>
    </source>
</evidence>
<reference evidence="10" key="1">
    <citation type="submission" date="2018-09" db="EMBL/GenBank/DDBJ databases">
        <authorList>
            <person name="Zhu H."/>
        </authorList>
    </citation>
    <scope>NUCLEOTIDE SEQUENCE [LARGE SCALE GENOMIC DNA]</scope>
    <source>
        <strain evidence="10">K1S02-23</strain>
    </source>
</reference>
<organism evidence="9 10">
    <name type="scientific">Noviherbaspirillum sedimenti</name>
    <dbReference type="NCBI Taxonomy" id="2320865"/>
    <lineage>
        <taxon>Bacteria</taxon>
        <taxon>Pseudomonadati</taxon>
        <taxon>Pseudomonadota</taxon>
        <taxon>Betaproteobacteria</taxon>
        <taxon>Burkholderiales</taxon>
        <taxon>Oxalobacteraceae</taxon>
        <taxon>Noviherbaspirillum</taxon>
    </lineage>
</organism>
<dbReference type="InterPro" id="IPR012132">
    <property type="entry name" value="GMC_OxRdtase"/>
</dbReference>
<evidence type="ECO:0000256" key="3">
    <source>
        <dbReference type="ARBA" id="ARBA00022630"/>
    </source>
</evidence>
<dbReference type="GO" id="GO:0008812">
    <property type="term" value="F:choline dehydrogenase activity"/>
    <property type="evidence" value="ECO:0007669"/>
    <property type="project" value="UniProtKB-EC"/>
</dbReference>
<sequence>MEFDYIIVGAGSAGCVLANRLSADPRNHVLLLEAGGSDRDPMIHVPGGLLPLLLSGKHSWNYVSAPQAKLNGRSMILPRGKVLGGGSSINGMMYDRGAPSDYDGWANMGNRGWSYADVLPYFKRAESFKHGANEWHGGDGPVQVGRPGVCNPLAKAFVKAGQQAGYPYNDDTNGALREGFGPIDMTSWRGRRSSSATAYLRPIRSRPNLTVLTNAHATRIVFEGKRAAGVAFARNGKQTATARREVILAAGAVASPQLLMLSGIGDADRLQDLGILVNAHLPGVGRNLQDHLSLYMKYRAIQPVSLYAHVHPVRASIAVARYLLSRTGPLTSTGIEAIGYVRSQAELPEPDVKLSMILALMKDDHTGLMPEHGFSAHVCVLRPESRGEIRLASADPAAPPIVDQNYLDSANDLATMIKAVRISRQVFGQPAFTPYRGEEYRPGQDVQKDEEIAAFIRASANPDYHTAGTCKMGTDGMAVVDDQLRVHGIAGLRVADAAIMPTLIGGNTNMPAIMIGEKASDLILRDAAGKI</sequence>
<comment type="caution">
    <text evidence="9">The sequence shown here is derived from an EMBL/GenBank/DDBJ whole genome shotgun (WGS) entry which is preliminary data.</text>
</comment>
<dbReference type="RefSeq" id="WP_119786726.1">
    <property type="nucleotide sequence ID" value="NZ_QYUQ01000002.1"/>
</dbReference>
<dbReference type="SUPFAM" id="SSF51905">
    <property type="entry name" value="FAD/NAD(P)-binding domain"/>
    <property type="match status" value="1"/>
</dbReference>
<feature type="domain" description="Glucose-methanol-choline oxidoreductase N-terminal" evidence="8">
    <location>
        <begin position="251"/>
        <end position="265"/>
    </location>
</feature>
<evidence type="ECO:0000313" key="9">
    <source>
        <dbReference type="EMBL" id="RJG03228.1"/>
    </source>
</evidence>
<dbReference type="InterPro" id="IPR036188">
    <property type="entry name" value="FAD/NAD-bd_sf"/>
</dbReference>
<evidence type="ECO:0000313" key="10">
    <source>
        <dbReference type="Proteomes" id="UP000266327"/>
    </source>
</evidence>
<evidence type="ECO:0000256" key="1">
    <source>
        <dbReference type="ARBA" id="ARBA00001974"/>
    </source>
</evidence>
<dbReference type="Pfam" id="PF00732">
    <property type="entry name" value="GMC_oxred_N"/>
    <property type="match status" value="1"/>
</dbReference>
<dbReference type="EC" id="1.1.99.1" evidence="9"/>
<dbReference type="EMBL" id="QYUQ01000002">
    <property type="protein sequence ID" value="RJG03228.1"/>
    <property type="molecule type" value="Genomic_DNA"/>
</dbReference>
<comment type="similarity">
    <text evidence="2 6">Belongs to the GMC oxidoreductase family.</text>
</comment>
<protein>
    <submittedName>
        <fullName evidence="9">Choline dehydrogenase</fullName>
        <ecNumber evidence="9">1.1.99.1</ecNumber>
    </submittedName>
</protein>
<dbReference type="SUPFAM" id="SSF54373">
    <property type="entry name" value="FAD-linked reductases, C-terminal domain"/>
    <property type="match status" value="1"/>
</dbReference>
<evidence type="ECO:0000256" key="6">
    <source>
        <dbReference type="RuleBase" id="RU003968"/>
    </source>
</evidence>
<dbReference type="OrthoDB" id="9785276at2"/>
<evidence type="ECO:0000256" key="2">
    <source>
        <dbReference type="ARBA" id="ARBA00010790"/>
    </source>
</evidence>
<dbReference type="NCBIfam" id="NF002550">
    <property type="entry name" value="PRK02106.1"/>
    <property type="match status" value="1"/>
</dbReference>
<feature type="domain" description="Glucose-methanol-choline oxidoreductase N-terminal" evidence="7">
    <location>
        <begin position="80"/>
        <end position="103"/>
    </location>
</feature>
<evidence type="ECO:0000256" key="5">
    <source>
        <dbReference type="PIRSR" id="PIRSR000137-2"/>
    </source>
</evidence>
<keyword evidence="10" id="KW-1185">Reference proteome</keyword>
<keyword evidence="3 6" id="KW-0285">Flavoprotein</keyword>
<dbReference type="PROSITE" id="PS00624">
    <property type="entry name" value="GMC_OXRED_2"/>
    <property type="match status" value="1"/>
</dbReference>
<dbReference type="PIRSF" id="PIRSF000137">
    <property type="entry name" value="Alcohol_oxidase"/>
    <property type="match status" value="1"/>
</dbReference>
<name>A0A3A3G418_9BURK</name>
<dbReference type="Pfam" id="PF05199">
    <property type="entry name" value="GMC_oxred_C"/>
    <property type="match status" value="1"/>
</dbReference>
<dbReference type="AlphaFoldDB" id="A0A3A3G418"/>
<dbReference type="InterPro" id="IPR000172">
    <property type="entry name" value="GMC_OxRdtase_N"/>
</dbReference>
<comment type="cofactor">
    <cofactor evidence="1 5">
        <name>FAD</name>
        <dbReference type="ChEBI" id="CHEBI:57692"/>
    </cofactor>
</comment>